<protein>
    <recommendedName>
        <fullName evidence="4">Morn repeat protein</fullName>
    </recommendedName>
</protein>
<evidence type="ECO:0000256" key="1">
    <source>
        <dbReference type="ARBA" id="ARBA00022737"/>
    </source>
</evidence>
<dbReference type="PROSITE" id="PS50096">
    <property type="entry name" value="IQ"/>
    <property type="match status" value="1"/>
</dbReference>
<dbReference type="SMART" id="SM00698">
    <property type="entry name" value="MORN"/>
    <property type="match status" value="9"/>
</dbReference>
<dbReference type="SUPFAM" id="SSF82185">
    <property type="entry name" value="Histone H3 K4-specific methyltransferase SET7/9 N-terminal domain"/>
    <property type="match status" value="2"/>
</dbReference>
<dbReference type="InterPro" id="IPR003409">
    <property type="entry name" value="MORN"/>
</dbReference>
<dbReference type="OrthoDB" id="282259at2759"/>
<evidence type="ECO:0008006" key="4">
    <source>
        <dbReference type="Google" id="ProtNLM"/>
    </source>
</evidence>
<evidence type="ECO:0000313" key="2">
    <source>
        <dbReference type="EMBL" id="CDW76299.1"/>
    </source>
</evidence>
<dbReference type="Pfam" id="PF02493">
    <property type="entry name" value="MORN"/>
    <property type="match status" value="9"/>
</dbReference>
<proteinExistence type="predicted"/>
<keyword evidence="3" id="KW-1185">Reference proteome</keyword>
<reference evidence="2 3" key="1">
    <citation type="submission" date="2014-06" db="EMBL/GenBank/DDBJ databases">
        <authorList>
            <person name="Swart Estienne"/>
        </authorList>
    </citation>
    <scope>NUCLEOTIDE SEQUENCE [LARGE SCALE GENOMIC DNA]</scope>
    <source>
        <strain evidence="2 3">130c</strain>
    </source>
</reference>
<accession>A0A078A6B6</accession>
<dbReference type="PANTHER" id="PTHR23084:SF179">
    <property type="entry name" value="OS10G0565000 PROTEIN"/>
    <property type="match status" value="1"/>
</dbReference>
<keyword evidence="1" id="KW-0677">Repeat</keyword>
<dbReference type="Proteomes" id="UP000039865">
    <property type="component" value="Unassembled WGS sequence"/>
</dbReference>
<dbReference type="InParanoid" id="A0A078A6B6"/>
<evidence type="ECO:0000313" key="3">
    <source>
        <dbReference type="Proteomes" id="UP000039865"/>
    </source>
</evidence>
<dbReference type="EMBL" id="CCKQ01005145">
    <property type="protein sequence ID" value="CDW76299.1"/>
    <property type="molecule type" value="Genomic_DNA"/>
</dbReference>
<name>A0A078A6B6_STYLE</name>
<dbReference type="PANTHER" id="PTHR23084">
    <property type="entry name" value="PHOSPHATIDYLINOSITOL-4-PHOSPHATE 5-KINASE RELATED"/>
    <property type="match status" value="1"/>
</dbReference>
<sequence length="397" mass="45922">MGANCTTCQSCQGENEFNDIDPRQSITQMNTQTKGYAQKTNSKYQGDLHYKMHVKKLITIQALYRGIKARAQFSTMLLNTKVTSKYFTDDEAKETLYGVFKPKGKLTVKTYKYKNGAVYNGEWLGGFRQGKGIMKWTDGAIYEGEWSYGQAFGDGKFHHVDGDVYEGQWSNNKANGYGFYTNVKGARYEGYWKDDQQHGKGIETWHEGSRYEGNYAYGKKEGFGKYCWADGSIYEGEWVDNRINGRGIYLWKDGRKYYGEWKNNDMHGVGIYFWADGRKFEGQYSGDKKDGFGTYYWTDGRKYEGWWSRGKQHGLGTYIDPAKGKVKYGLWENGKRVKWFDEQTIKLINTRTFDFTTQFQEDGSANLVQPNCTFSKPDDLDFQTNKIKRDLKVPNQA</sequence>
<dbReference type="AlphaFoldDB" id="A0A078A6B6"/>
<dbReference type="Gene3D" id="2.20.110.10">
    <property type="entry name" value="Histone H3 K4-specific methyltransferase SET7/9 N-terminal domain"/>
    <property type="match status" value="5"/>
</dbReference>
<organism evidence="2 3">
    <name type="scientific">Stylonychia lemnae</name>
    <name type="common">Ciliate</name>
    <dbReference type="NCBI Taxonomy" id="5949"/>
    <lineage>
        <taxon>Eukaryota</taxon>
        <taxon>Sar</taxon>
        <taxon>Alveolata</taxon>
        <taxon>Ciliophora</taxon>
        <taxon>Intramacronucleata</taxon>
        <taxon>Spirotrichea</taxon>
        <taxon>Stichotrichia</taxon>
        <taxon>Sporadotrichida</taxon>
        <taxon>Oxytrichidae</taxon>
        <taxon>Stylonychinae</taxon>
        <taxon>Stylonychia</taxon>
    </lineage>
</organism>
<gene>
    <name evidence="2" type="primary">Contig12756.g13605</name>
    <name evidence="2" type="ORF">STYLEM_5299</name>
</gene>